<dbReference type="Proteomes" id="UP000526625">
    <property type="component" value="Unassembled WGS sequence"/>
</dbReference>
<evidence type="ECO:0000313" key="1">
    <source>
        <dbReference type="EMBL" id="MBB6493923.1"/>
    </source>
</evidence>
<evidence type="ECO:0000313" key="2">
    <source>
        <dbReference type="Proteomes" id="UP000526625"/>
    </source>
</evidence>
<proteinExistence type="predicted"/>
<sequence length="76" mass="8142">MPLLKQAVFSCVVGVHLTYKLGNLKKPAGPHSNNCTNAVRETIFWPKVGTCVGPDWGFASSDLRSISQANASSLKP</sequence>
<comment type="caution">
    <text evidence="1">The sequence shown here is derived from an EMBL/GenBank/DDBJ whole genome shotgun (WGS) entry which is preliminary data.</text>
</comment>
<name>A0ABR6R436_RHITR</name>
<keyword evidence="2" id="KW-1185">Reference proteome</keyword>
<evidence type="ECO:0008006" key="3">
    <source>
        <dbReference type="Google" id="ProtNLM"/>
    </source>
</evidence>
<dbReference type="EMBL" id="JACHBF010000013">
    <property type="protein sequence ID" value="MBB6493923.1"/>
    <property type="molecule type" value="Genomic_DNA"/>
</dbReference>
<accession>A0ABR6R436</accession>
<organism evidence="1 2">
    <name type="scientific">Rhizobium tropici</name>
    <dbReference type="NCBI Taxonomy" id="398"/>
    <lineage>
        <taxon>Bacteria</taxon>
        <taxon>Pseudomonadati</taxon>
        <taxon>Pseudomonadota</taxon>
        <taxon>Alphaproteobacteria</taxon>
        <taxon>Hyphomicrobiales</taxon>
        <taxon>Rhizobiaceae</taxon>
        <taxon>Rhizobium/Agrobacterium group</taxon>
        <taxon>Rhizobium</taxon>
    </lineage>
</organism>
<gene>
    <name evidence="1" type="ORF">GGD45_004357</name>
</gene>
<protein>
    <recommendedName>
        <fullName evidence="3">Secreted protein</fullName>
    </recommendedName>
</protein>
<reference evidence="1 2" key="1">
    <citation type="submission" date="2020-08" db="EMBL/GenBank/DDBJ databases">
        <title>Genomic Encyclopedia of Type Strains, Phase IV (KMG-V): Genome sequencing to study the core and pangenomes of soil and plant-associated prokaryotes.</title>
        <authorList>
            <person name="Whitman W."/>
        </authorList>
    </citation>
    <scope>NUCLEOTIDE SEQUENCE [LARGE SCALE GENOMIC DNA]</scope>
    <source>
        <strain evidence="1 2">SEMIA 4059</strain>
    </source>
</reference>